<sequence>MAAEAQQFFDLFDSYWFAHQIFNKTLIPPPKSHKNAESIAITTQTLDFPAVPTGVNVRSYSDMLFMDAKNQSFISDSPNSVLNLQTPKLETIFSGMDMKETQELPAREKDRVSGRRRKRKSKSKSLSELEFEEVKGFMDLGFVFSEKDKDSSLVSIIPGLQRLGKYEKEEVDGSIVVASRPYLSEAWDDMKKKREEEALKLIRIPPLGNEVEIKHQLRFWAHSVASVVR</sequence>
<keyword evidence="2" id="KW-1185">Reference proteome</keyword>
<protein>
    <submittedName>
        <fullName evidence="1">Uncharacterized protein</fullName>
    </submittedName>
</protein>
<proteinExistence type="predicted"/>
<gene>
    <name evidence="1" type="ORF">LSALG_LOCUS19770</name>
</gene>
<accession>A0AA35YTV7</accession>
<dbReference type="EMBL" id="OX465080">
    <property type="protein sequence ID" value="CAI9280004.1"/>
    <property type="molecule type" value="Genomic_DNA"/>
</dbReference>
<dbReference type="PANTHER" id="PTHR33785:SF12">
    <property type="entry name" value="DUF1685 FAMILY PROTEIN"/>
    <property type="match status" value="1"/>
</dbReference>
<name>A0AA35YTV7_LACSI</name>
<dbReference type="AlphaFoldDB" id="A0AA35YTV7"/>
<evidence type="ECO:0000313" key="1">
    <source>
        <dbReference type="EMBL" id="CAI9280004.1"/>
    </source>
</evidence>
<organism evidence="1 2">
    <name type="scientific">Lactuca saligna</name>
    <name type="common">Willowleaf lettuce</name>
    <dbReference type="NCBI Taxonomy" id="75948"/>
    <lineage>
        <taxon>Eukaryota</taxon>
        <taxon>Viridiplantae</taxon>
        <taxon>Streptophyta</taxon>
        <taxon>Embryophyta</taxon>
        <taxon>Tracheophyta</taxon>
        <taxon>Spermatophyta</taxon>
        <taxon>Magnoliopsida</taxon>
        <taxon>eudicotyledons</taxon>
        <taxon>Gunneridae</taxon>
        <taxon>Pentapetalae</taxon>
        <taxon>asterids</taxon>
        <taxon>campanulids</taxon>
        <taxon>Asterales</taxon>
        <taxon>Asteraceae</taxon>
        <taxon>Cichorioideae</taxon>
        <taxon>Cichorieae</taxon>
        <taxon>Lactucinae</taxon>
        <taxon>Lactuca</taxon>
    </lineage>
</organism>
<dbReference type="PANTHER" id="PTHR33785">
    <property type="entry name" value="OS06G0550800 PROTEIN"/>
    <property type="match status" value="1"/>
</dbReference>
<dbReference type="Proteomes" id="UP001177003">
    <property type="component" value="Chromosome 4"/>
</dbReference>
<evidence type="ECO:0000313" key="2">
    <source>
        <dbReference type="Proteomes" id="UP001177003"/>
    </source>
</evidence>
<reference evidence="1" key="1">
    <citation type="submission" date="2023-04" db="EMBL/GenBank/DDBJ databases">
        <authorList>
            <person name="Vijverberg K."/>
            <person name="Xiong W."/>
            <person name="Schranz E."/>
        </authorList>
    </citation>
    <scope>NUCLEOTIDE SEQUENCE</scope>
</reference>